<organism evidence="2 3">
    <name type="scientific">Fomitopsis schrenkii</name>
    <name type="common">Brown rot fungus</name>
    <dbReference type="NCBI Taxonomy" id="2126942"/>
    <lineage>
        <taxon>Eukaryota</taxon>
        <taxon>Fungi</taxon>
        <taxon>Dikarya</taxon>
        <taxon>Basidiomycota</taxon>
        <taxon>Agaricomycotina</taxon>
        <taxon>Agaricomycetes</taxon>
        <taxon>Polyporales</taxon>
        <taxon>Fomitopsis</taxon>
    </lineage>
</organism>
<feature type="domain" description="Protein CPL1-like" evidence="1">
    <location>
        <begin position="98"/>
        <end position="165"/>
    </location>
</feature>
<dbReference type="InterPro" id="IPR038955">
    <property type="entry name" value="PriA/CPL1_fungi"/>
</dbReference>
<dbReference type="EMBL" id="KE504125">
    <property type="protein sequence ID" value="EPT04792.1"/>
    <property type="molecule type" value="Genomic_DNA"/>
</dbReference>
<protein>
    <recommendedName>
        <fullName evidence="1">Protein CPL1-like domain-containing protein</fullName>
    </recommendedName>
</protein>
<accession>S8EI34</accession>
<dbReference type="Pfam" id="PF21671">
    <property type="entry name" value="CPL1-like"/>
    <property type="match status" value="1"/>
</dbReference>
<dbReference type="HOGENOM" id="CLU_063728_1_0_1"/>
<dbReference type="STRING" id="743788.S8EI34"/>
<evidence type="ECO:0000313" key="3">
    <source>
        <dbReference type="Proteomes" id="UP000015241"/>
    </source>
</evidence>
<sequence>VDGDHCTHCTYPPHATAAPTCGDSIGCGWGCEPPFVKEGEQCVCPFPWKECNGRCGPWSTCSSGTPWKRDTIGKRLQSSTGLTFLQVCGVYGGSPRAFECLNVNSTLESCGGCTIPNPFLSGATATGTDCSAIPGVNRVSCVTGRCAVYSCGEGWVVNSSGDGCVRANAVVVQNKRERGADPLVAVVADVNAALDVDLL</sequence>
<gene>
    <name evidence="2" type="ORF">FOMPIDRAFT_1112455</name>
</gene>
<proteinExistence type="predicted"/>
<evidence type="ECO:0000313" key="2">
    <source>
        <dbReference type="EMBL" id="EPT04792.1"/>
    </source>
</evidence>
<dbReference type="PANTHER" id="PTHR35192:SF2">
    <property type="entry name" value="APPLE DOMAIN-CONTAINING PROTEIN"/>
    <property type="match status" value="1"/>
</dbReference>
<keyword evidence="3" id="KW-1185">Reference proteome</keyword>
<dbReference type="eggNOG" id="ENOG502SS21">
    <property type="taxonomic scope" value="Eukaryota"/>
</dbReference>
<dbReference type="AlphaFoldDB" id="S8EI34"/>
<feature type="non-terminal residue" evidence="2">
    <location>
        <position position="1"/>
    </location>
</feature>
<name>S8EI34_FOMSC</name>
<dbReference type="PANTHER" id="PTHR35192">
    <property type="entry name" value="PROTEIN, PUTATIVE-RELATED"/>
    <property type="match status" value="1"/>
</dbReference>
<reference evidence="2 3" key="1">
    <citation type="journal article" date="2012" name="Science">
        <title>The Paleozoic origin of enzymatic lignin decomposition reconstructed from 31 fungal genomes.</title>
        <authorList>
            <person name="Floudas D."/>
            <person name="Binder M."/>
            <person name="Riley R."/>
            <person name="Barry K."/>
            <person name="Blanchette R.A."/>
            <person name="Henrissat B."/>
            <person name="Martinez A.T."/>
            <person name="Otillar R."/>
            <person name="Spatafora J.W."/>
            <person name="Yadav J.S."/>
            <person name="Aerts A."/>
            <person name="Benoit I."/>
            <person name="Boyd A."/>
            <person name="Carlson A."/>
            <person name="Copeland A."/>
            <person name="Coutinho P.M."/>
            <person name="de Vries R.P."/>
            <person name="Ferreira P."/>
            <person name="Findley K."/>
            <person name="Foster B."/>
            <person name="Gaskell J."/>
            <person name="Glotzer D."/>
            <person name="Gorecki P."/>
            <person name="Heitman J."/>
            <person name="Hesse C."/>
            <person name="Hori C."/>
            <person name="Igarashi K."/>
            <person name="Jurgens J.A."/>
            <person name="Kallen N."/>
            <person name="Kersten P."/>
            <person name="Kohler A."/>
            <person name="Kuees U."/>
            <person name="Kumar T.K.A."/>
            <person name="Kuo A."/>
            <person name="LaButti K."/>
            <person name="Larrondo L.F."/>
            <person name="Lindquist E."/>
            <person name="Ling A."/>
            <person name="Lombard V."/>
            <person name="Lucas S."/>
            <person name="Lundell T."/>
            <person name="Martin R."/>
            <person name="McLaughlin D.J."/>
            <person name="Morgenstern I."/>
            <person name="Morin E."/>
            <person name="Murat C."/>
            <person name="Nagy L.G."/>
            <person name="Nolan M."/>
            <person name="Ohm R.A."/>
            <person name="Patyshakuliyeva A."/>
            <person name="Rokas A."/>
            <person name="Ruiz-Duenas F.J."/>
            <person name="Sabat G."/>
            <person name="Salamov A."/>
            <person name="Samejima M."/>
            <person name="Schmutz J."/>
            <person name="Slot J.C."/>
            <person name="St John F."/>
            <person name="Stenlid J."/>
            <person name="Sun H."/>
            <person name="Sun S."/>
            <person name="Syed K."/>
            <person name="Tsang A."/>
            <person name="Wiebenga A."/>
            <person name="Young D."/>
            <person name="Pisabarro A."/>
            <person name="Eastwood D.C."/>
            <person name="Martin F."/>
            <person name="Cullen D."/>
            <person name="Grigoriev I.V."/>
            <person name="Hibbett D.S."/>
        </authorList>
    </citation>
    <scope>NUCLEOTIDE SEQUENCE</scope>
    <source>
        <strain evidence="3">FP-58527</strain>
    </source>
</reference>
<dbReference type="OrthoDB" id="439917at2759"/>
<dbReference type="InterPro" id="IPR048661">
    <property type="entry name" value="CPL1-like"/>
</dbReference>
<evidence type="ECO:0000259" key="1">
    <source>
        <dbReference type="Pfam" id="PF21671"/>
    </source>
</evidence>
<dbReference type="InParanoid" id="S8EI34"/>
<dbReference type="Proteomes" id="UP000015241">
    <property type="component" value="Unassembled WGS sequence"/>
</dbReference>